<protein>
    <submittedName>
        <fullName evidence="12">Methyl-accepting chemotaxis protein</fullName>
    </submittedName>
</protein>
<reference evidence="15" key="2">
    <citation type="submission" date="2019-06" db="EMBL/GenBank/DDBJ databases">
        <title>Co-occurence of chitin degradation, pigmentation and bioactivity in marine Pseudoalteromonas.</title>
        <authorList>
            <person name="Sonnenschein E.C."/>
            <person name="Bech P.K."/>
        </authorList>
    </citation>
    <scope>NUCLEOTIDE SEQUENCE [LARGE SCALE GENOMIC DNA]</scope>
    <source>
        <strain evidence="15">S3790</strain>
    </source>
</reference>
<evidence type="ECO:0000313" key="13">
    <source>
        <dbReference type="EMBL" id="TMO78640.1"/>
    </source>
</evidence>
<feature type="transmembrane region" description="Helical" evidence="9">
    <location>
        <begin position="208"/>
        <end position="230"/>
    </location>
</feature>
<evidence type="ECO:0000256" key="2">
    <source>
        <dbReference type="ARBA" id="ARBA00022692"/>
    </source>
</evidence>
<dbReference type="PROSITE" id="PS50111">
    <property type="entry name" value="CHEMOTAXIS_TRANSDUC_2"/>
    <property type="match status" value="1"/>
</dbReference>
<dbReference type="GO" id="GO:0016020">
    <property type="term" value="C:membrane"/>
    <property type="evidence" value="ECO:0007669"/>
    <property type="project" value="UniProtKB-SubCell"/>
</dbReference>
<feature type="coiled-coil region" evidence="8">
    <location>
        <begin position="362"/>
        <end position="389"/>
    </location>
</feature>
<evidence type="ECO:0000256" key="4">
    <source>
        <dbReference type="ARBA" id="ARBA00023136"/>
    </source>
</evidence>
<dbReference type="PROSITE" id="PS50885">
    <property type="entry name" value="HAMP"/>
    <property type="match status" value="1"/>
</dbReference>
<dbReference type="OrthoDB" id="7054443at2"/>
<evidence type="ECO:0000259" key="11">
    <source>
        <dbReference type="PROSITE" id="PS50885"/>
    </source>
</evidence>
<evidence type="ECO:0000256" key="1">
    <source>
        <dbReference type="ARBA" id="ARBA00004141"/>
    </source>
</evidence>
<comment type="caution">
    <text evidence="12">The sequence shown here is derived from an EMBL/GenBank/DDBJ whole genome shotgun (WGS) entry which is preliminary data.</text>
</comment>
<evidence type="ECO:0000256" key="8">
    <source>
        <dbReference type="SAM" id="Coils"/>
    </source>
</evidence>
<evidence type="ECO:0000259" key="10">
    <source>
        <dbReference type="PROSITE" id="PS50111"/>
    </source>
</evidence>
<dbReference type="Proteomes" id="UP000307217">
    <property type="component" value="Unassembled WGS sequence"/>
</dbReference>
<gene>
    <name evidence="12" type="ORF">CWC19_06835</name>
    <name evidence="13" type="ORF">CWC20_01225</name>
</gene>
<evidence type="ECO:0000256" key="6">
    <source>
        <dbReference type="ARBA" id="ARBA00029447"/>
    </source>
</evidence>
<dbReference type="GO" id="GO:0006935">
    <property type="term" value="P:chemotaxis"/>
    <property type="evidence" value="ECO:0007669"/>
    <property type="project" value="UniProtKB-ARBA"/>
</dbReference>
<dbReference type="RefSeq" id="WP_138591180.1">
    <property type="nucleotide sequence ID" value="NZ_PNBW01000009.1"/>
</dbReference>
<dbReference type="InterPro" id="IPR003660">
    <property type="entry name" value="HAMP_dom"/>
</dbReference>
<comment type="subcellular location">
    <subcellularLocation>
        <location evidence="1">Membrane</location>
        <topology evidence="1">Multi-pass membrane protein</topology>
    </subcellularLocation>
</comment>
<dbReference type="CDD" id="cd06225">
    <property type="entry name" value="HAMP"/>
    <property type="match status" value="1"/>
</dbReference>
<keyword evidence="8" id="KW-0175">Coiled coil</keyword>
<evidence type="ECO:0000256" key="5">
    <source>
        <dbReference type="ARBA" id="ARBA00023224"/>
    </source>
</evidence>
<dbReference type="FunFam" id="1.10.287.950:FF:000001">
    <property type="entry name" value="Methyl-accepting chemotaxis sensory transducer"/>
    <property type="match status" value="1"/>
</dbReference>
<dbReference type="SUPFAM" id="SSF58104">
    <property type="entry name" value="Methyl-accepting chemotaxis protein (MCP) signaling domain"/>
    <property type="match status" value="1"/>
</dbReference>
<dbReference type="PANTHER" id="PTHR32089">
    <property type="entry name" value="METHYL-ACCEPTING CHEMOTAXIS PROTEIN MCPB"/>
    <property type="match status" value="1"/>
</dbReference>
<keyword evidence="3 9" id="KW-1133">Transmembrane helix</keyword>
<feature type="domain" description="HAMP" evidence="11">
    <location>
        <begin position="232"/>
        <end position="286"/>
    </location>
</feature>
<dbReference type="SMART" id="SM00283">
    <property type="entry name" value="MA"/>
    <property type="match status" value="1"/>
</dbReference>
<dbReference type="PANTHER" id="PTHR32089:SF119">
    <property type="entry name" value="METHYL-ACCEPTING CHEMOTAXIS PROTEIN CTPL"/>
    <property type="match status" value="1"/>
</dbReference>
<dbReference type="GO" id="GO:0007165">
    <property type="term" value="P:signal transduction"/>
    <property type="evidence" value="ECO:0007669"/>
    <property type="project" value="UniProtKB-KW"/>
</dbReference>
<comment type="similarity">
    <text evidence="6">Belongs to the methyl-accepting chemotaxis (MCP) protein family.</text>
</comment>
<dbReference type="EMBL" id="PNBX01000025">
    <property type="protein sequence ID" value="TMO69037.1"/>
    <property type="molecule type" value="Genomic_DNA"/>
</dbReference>
<dbReference type="SMART" id="SM00304">
    <property type="entry name" value="HAMP"/>
    <property type="match status" value="1"/>
</dbReference>
<name>A0A5S3VAY3_9GAMM</name>
<feature type="coiled-coil region" evidence="8">
    <location>
        <begin position="162"/>
        <end position="196"/>
    </location>
</feature>
<evidence type="ECO:0000256" key="7">
    <source>
        <dbReference type="PROSITE-ProRule" id="PRU00284"/>
    </source>
</evidence>
<dbReference type="Pfam" id="PF00015">
    <property type="entry name" value="MCPsignal"/>
    <property type="match status" value="1"/>
</dbReference>
<evidence type="ECO:0000313" key="14">
    <source>
        <dbReference type="Proteomes" id="UP000307164"/>
    </source>
</evidence>
<dbReference type="Proteomes" id="UP000307164">
    <property type="component" value="Unassembled WGS sequence"/>
</dbReference>
<sequence>MKRLSIGSRIYAMGIAQLCLLLIVSVLSLVQMAKIGDELIDIAEEDIPLTRYLTQLTEHQLEQAILFERALLYQSLLDQGNQKFEPKLNTVLGEISALSEKITKELSFATSFAAEAITKAHSDSARQEFTKVTKKLRVIDGHYASANSHMTSVLDKLADSPLLQVMDEVVKVEQEEDDLKNELIALLDDIQSYTQEASLQAEHDEQAAIVWIAVTSAMAVGFALFISFVIGRSITVPINELIVRLKAVANGDGDLTVKLDESARDETGIMAHEFNKFIGNLRHIIASTNNIVKSLGESSELAIHVVGQTQQNVIAQKDQTEMVASAIYQMTTTTQDMSKSTANAAEATQNVRNKVASSKAIASETNNIIENLVEEMNEASSDITSLVEETNNISTVLESIQSISEQTNLLALNAAIEAARAGETGRGFAVVADEVRTLASRTQGSTADIQDLLARLKTEANKVVVSMAKGTESASACLGKSRETRSTLDEAAQSIDLINDLNTQIATATEEQSVVAVDIDKSVTNINDLASETAEGASETSQANQNIAQRVVDLHANFARFLT</sequence>
<organism evidence="12 15">
    <name type="scientific">Pseudoalteromonas aurantia</name>
    <dbReference type="NCBI Taxonomy" id="43654"/>
    <lineage>
        <taxon>Bacteria</taxon>
        <taxon>Pseudomonadati</taxon>
        <taxon>Pseudomonadota</taxon>
        <taxon>Gammaproteobacteria</taxon>
        <taxon>Alteromonadales</taxon>
        <taxon>Pseudoalteromonadaceae</taxon>
        <taxon>Pseudoalteromonas</taxon>
    </lineage>
</organism>
<dbReference type="Pfam" id="PF00672">
    <property type="entry name" value="HAMP"/>
    <property type="match status" value="1"/>
</dbReference>
<evidence type="ECO:0000313" key="15">
    <source>
        <dbReference type="Proteomes" id="UP000307217"/>
    </source>
</evidence>
<keyword evidence="14" id="KW-1185">Reference proteome</keyword>
<accession>A0A5S3VAY3</accession>
<dbReference type="AlphaFoldDB" id="A0A5S3VAY3"/>
<keyword evidence="2 9" id="KW-0812">Transmembrane</keyword>
<evidence type="ECO:0000256" key="9">
    <source>
        <dbReference type="SAM" id="Phobius"/>
    </source>
</evidence>
<proteinExistence type="inferred from homology"/>
<evidence type="ECO:0000256" key="3">
    <source>
        <dbReference type="ARBA" id="ARBA00022989"/>
    </source>
</evidence>
<reference evidence="12" key="3">
    <citation type="submission" date="2019-09" db="EMBL/GenBank/DDBJ databases">
        <title>Co-occurence of chitin degradation, pigmentation and bioactivity in marine Pseudoalteromonas.</title>
        <authorList>
            <person name="Sonnenschein E.C."/>
            <person name="Bech P.K."/>
        </authorList>
    </citation>
    <scope>NUCLEOTIDE SEQUENCE</scope>
    <source>
        <strain evidence="12">S3790</strain>
        <strain evidence="13 14">S3895</strain>
    </source>
</reference>
<evidence type="ECO:0000313" key="12">
    <source>
        <dbReference type="EMBL" id="TMO69037.1"/>
    </source>
</evidence>
<dbReference type="Gene3D" id="1.10.287.950">
    <property type="entry name" value="Methyl-accepting chemotaxis protein"/>
    <property type="match status" value="1"/>
</dbReference>
<dbReference type="InterPro" id="IPR004089">
    <property type="entry name" value="MCPsignal_dom"/>
</dbReference>
<keyword evidence="5 7" id="KW-0807">Transducer</keyword>
<dbReference type="EMBL" id="PNBW01000009">
    <property type="protein sequence ID" value="TMO78640.1"/>
    <property type="molecule type" value="Genomic_DNA"/>
</dbReference>
<feature type="domain" description="Methyl-accepting transducer" evidence="10">
    <location>
        <begin position="291"/>
        <end position="527"/>
    </location>
</feature>
<reference evidence="14 15" key="1">
    <citation type="submission" date="2018-01" db="EMBL/GenBank/DDBJ databases">
        <authorList>
            <person name="Paulsen S."/>
            <person name="Gram L.K."/>
        </authorList>
    </citation>
    <scope>NUCLEOTIDE SEQUENCE [LARGE SCALE GENOMIC DNA]</scope>
    <source>
        <strain evidence="12 15">S3790</strain>
        <strain evidence="13 14">S3895</strain>
    </source>
</reference>
<keyword evidence="4 9" id="KW-0472">Membrane</keyword>